<accession>A0A812V5M3</accession>
<organism evidence="1 2">
    <name type="scientific">Symbiodinium pilosum</name>
    <name type="common">Dinoflagellate</name>
    <dbReference type="NCBI Taxonomy" id="2952"/>
    <lineage>
        <taxon>Eukaryota</taxon>
        <taxon>Sar</taxon>
        <taxon>Alveolata</taxon>
        <taxon>Dinophyceae</taxon>
        <taxon>Suessiales</taxon>
        <taxon>Symbiodiniaceae</taxon>
        <taxon>Symbiodinium</taxon>
    </lineage>
</organism>
<evidence type="ECO:0000313" key="2">
    <source>
        <dbReference type="Proteomes" id="UP000649617"/>
    </source>
</evidence>
<dbReference type="Proteomes" id="UP000649617">
    <property type="component" value="Unassembled WGS sequence"/>
</dbReference>
<dbReference type="EMBL" id="CAJNIZ010041558">
    <property type="protein sequence ID" value="CAE7615733.1"/>
    <property type="molecule type" value="Genomic_DNA"/>
</dbReference>
<protein>
    <recommendedName>
        <fullName evidence="3">PDZ domain-containing protein</fullName>
    </recommendedName>
</protein>
<dbReference type="AlphaFoldDB" id="A0A812V5M3"/>
<reference evidence="1" key="1">
    <citation type="submission" date="2021-02" db="EMBL/GenBank/DDBJ databases">
        <authorList>
            <person name="Dougan E. K."/>
            <person name="Rhodes N."/>
            <person name="Thang M."/>
            <person name="Chan C."/>
        </authorList>
    </citation>
    <scope>NUCLEOTIDE SEQUENCE</scope>
</reference>
<proteinExistence type="predicted"/>
<name>A0A812V5M3_SYMPI</name>
<dbReference type="OrthoDB" id="433147at2759"/>
<evidence type="ECO:0008006" key="3">
    <source>
        <dbReference type="Google" id="ProtNLM"/>
    </source>
</evidence>
<keyword evidence="2" id="KW-1185">Reference proteome</keyword>
<gene>
    <name evidence="1" type="ORF">SPIL2461_LOCUS16180</name>
</gene>
<evidence type="ECO:0000313" key="1">
    <source>
        <dbReference type="EMBL" id="CAE7615733.1"/>
    </source>
</evidence>
<sequence>MTDGYKVSLGGAGGAGGRGVDVITDHEGEVVGIAVSQVAQVYTMVDRILSSPRILALPLSDRYTLAGKVAAVPDEHARLIERLASAIATAFSEAGALNALYLIEICKELVPGFKDKLPEGRLEKAAELTPHQRAKDFVLQNQRPLEWDLRADEQKPAVILLPEEDTDLLTETGRAVGDATKFVGGAAFGGVGLVTDTLGITKNAEDKLASTAEDAVDLVGSGVSSVVGAVDQGLDGTAKDLQRKGVVGAVGDGVADAVDIVSDFVSDTVTGIADGVHGILNFATGTDEKAVPVQETHLVKIVIAELIGAEKTLGLRIESRVVTAFTREQAARFGWRLGDCILAVGRQRVPTQEALLAGIASCKEALRTNGTPIEFLVERMGNRP</sequence>
<comment type="caution">
    <text evidence="1">The sequence shown here is derived from an EMBL/GenBank/DDBJ whole genome shotgun (WGS) entry which is preliminary data.</text>
</comment>